<evidence type="ECO:0000256" key="1">
    <source>
        <dbReference type="ARBA" id="ARBA00004141"/>
    </source>
</evidence>
<dbReference type="GO" id="GO:0015035">
    <property type="term" value="F:protein-disulfide reductase activity"/>
    <property type="evidence" value="ECO:0007669"/>
    <property type="project" value="InterPro"/>
</dbReference>
<keyword evidence="2 5" id="KW-0812">Transmembrane</keyword>
<comment type="caution">
    <text evidence="6">The sequence shown here is derived from an EMBL/GenBank/DDBJ whole genome shotgun (WGS) entry which is preliminary data.</text>
</comment>
<feature type="transmembrane region" description="Helical" evidence="5">
    <location>
        <begin position="20"/>
        <end position="40"/>
    </location>
</feature>
<sequence length="49" mass="5403">MFLATGFCEETGLTILGLSLANWALICFTLCAGLGGWLWWQSRLGSTHR</sequence>
<evidence type="ECO:0000313" key="6">
    <source>
        <dbReference type="EMBL" id="EXJ15059.1"/>
    </source>
</evidence>
<keyword evidence="7" id="KW-1185">Reference proteome</keyword>
<dbReference type="Gene3D" id="1.20.1550.10">
    <property type="entry name" value="DsbB-like"/>
    <property type="match status" value="1"/>
</dbReference>
<dbReference type="Pfam" id="PF02600">
    <property type="entry name" value="DsbB"/>
    <property type="match status" value="1"/>
</dbReference>
<protein>
    <submittedName>
        <fullName evidence="6">Uncharacterized protein</fullName>
    </submittedName>
</protein>
<dbReference type="GO" id="GO:0016020">
    <property type="term" value="C:membrane"/>
    <property type="evidence" value="ECO:0007669"/>
    <property type="project" value="UniProtKB-SubCell"/>
</dbReference>
<evidence type="ECO:0000256" key="2">
    <source>
        <dbReference type="ARBA" id="ARBA00022692"/>
    </source>
</evidence>
<organism evidence="6 7">
    <name type="scientific">Imhoffiella purpurea</name>
    <dbReference type="NCBI Taxonomy" id="1249627"/>
    <lineage>
        <taxon>Bacteria</taxon>
        <taxon>Pseudomonadati</taxon>
        <taxon>Pseudomonadota</taxon>
        <taxon>Gammaproteobacteria</taxon>
        <taxon>Chromatiales</taxon>
        <taxon>Chromatiaceae</taxon>
        <taxon>Imhoffiella</taxon>
    </lineage>
</organism>
<reference evidence="6 7" key="1">
    <citation type="submission" date="2012-11" db="EMBL/GenBank/DDBJ databases">
        <title>Genome assembly of Thiorhodococcus sp. AK35.</title>
        <authorList>
            <person name="Nupur N."/>
            <person name="Khatri I."/>
            <person name="Subramanian S."/>
            <person name="Pinnaka A."/>
        </authorList>
    </citation>
    <scope>NUCLEOTIDE SEQUENCE [LARGE SCALE GENOMIC DNA]</scope>
    <source>
        <strain evidence="6 7">AK35</strain>
    </source>
</reference>
<keyword evidence="4 5" id="KW-0472">Membrane</keyword>
<evidence type="ECO:0000256" key="4">
    <source>
        <dbReference type="ARBA" id="ARBA00023136"/>
    </source>
</evidence>
<keyword evidence="3 5" id="KW-1133">Transmembrane helix</keyword>
<proteinExistence type="predicted"/>
<evidence type="ECO:0000313" key="7">
    <source>
        <dbReference type="Proteomes" id="UP000019460"/>
    </source>
</evidence>
<dbReference type="GO" id="GO:0006457">
    <property type="term" value="P:protein folding"/>
    <property type="evidence" value="ECO:0007669"/>
    <property type="project" value="InterPro"/>
</dbReference>
<evidence type="ECO:0000256" key="3">
    <source>
        <dbReference type="ARBA" id="ARBA00022989"/>
    </source>
</evidence>
<dbReference type="EMBL" id="AONC01000030">
    <property type="protein sequence ID" value="EXJ15059.1"/>
    <property type="molecule type" value="Genomic_DNA"/>
</dbReference>
<dbReference type="InterPro" id="IPR003752">
    <property type="entry name" value="DiS_bond_form_DsbB/BdbC"/>
</dbReference>
<name>W9V6P1_9GAMM</name>
<dbReference type="InterPro" id="IPR023380">
    <property type="entry name" value="DsbB-like_sf"/>
</dbReference>
<evidence type="ECO:0000256" key="5">
    <source>
        <dbReference type="SAM" id="Phobius"/>
    </source>
</evidence>
<dbReference type="Proteomes" id="UP000019460">
    <property type="component" value="Unassembled WGS sequence"/>
</dbReference>
<accession>W9V6P1</accession>
<dbReference type="SUPFAM" id="SSF158442">
    <property type="entry name" value="DsbB-like"/>
    <property type="match status" value="1"/>
</dbReference>
<dbReference type="AlphaFoldDB" id="W9V6P1"/>
<gene>
    <name evidence="6" type="ORF">D779_1928</name>
</gene>
<comment type="subcellular location">
    <subcellularLocation>
        <location evidence="1">Membrane</location>
        <topology evidence="1">Multi-pass membrane protein</topology>
    </subcellularLocation>
</comment>